<evidence type="ECO:0000313" key="1">
    <source>
        <dbReference type="EMBL" id="ALI37878.1"/>
    </source>
</evidence>
<protein>
    <submittedName>
        <fullName evidence="1">Uncharacterized protein</fullName>
    </submittedName>
</protein>
<dbReference type="SUPFAM" id="SSF50974">
    <property type="entry name" value="Nitrous oxide reductase, N-terminal domain"/>
    <property type="match status" value="1"/>
</dbReference>
<organism evidence="1 2">
    <name type="scientific">Candidatus Nitrosocosmicus oleophilus</name>
    <dbReference type="NCBI Taxonomy" id="1353260"/>
    <lineage>
        <taxon>Archaea</taxon>
        <taxon>Nitrososphaerota</taxon>
        <taxon>Nitrososphaeria</taxon>
        <taxon>Nitrososphaerales</taxon>
        <taxon>Nitrososphaeraceae</taxon>
        <taxon>Candidatus Nitrosocosmicus</taxon>
    </lineage>
</organism>
<dbReference type="RefSeq" id="WP_196816860.1">
    <property type="nucleotide sequence ID" value="NZ_CP012850.1"/>
</dbReference>
<gene>
    <name evidence="1" type="ORF">NMY3_03696</name>
</gene>
<dbReference type="EMBL" id="CP012850">
    <property type="protein sequence ID" value="ALI37878.1"/>
    <property type="molecule type" value="Genomic_DNA"/>
</dbReference>
<dbReference type="KEGG" id="taa:NMY3_03696"/>
<dbReference type="Proteomes" id="UP000058925">
    <property type="component" value="Chromosome"/>
</dbReference>
<dbReference type="AlphaFoldDB" id="A0A654M299"/>
<proteinExistence type="predicted"/>
<dbReference type="InterPro" id="IPR015943">
    <property type="entry name" value="WD40/YVTN_repeat-like_dom_sf"/>
</dbReference>
<dbReference type="Gene3D" id="2.130.10.10">
    <property type="entry name" value="YVTN repeat-like/Quinoprotein amine dehydrogenase"/>
    <property type="match status" value="1"/>
</dbReference>
<dbReference type="GeneID" id="60423490"/>
<reference evidence="2" key="1">
    <citation type="submission" date="2015-10" db="EMBL/GenBank/DDBJ databases">
        <title>Niche specialization of a soil ammonia-oxidizing archaeon, Candidatus Nitrosocosmicus oleophilus.</title>
        <authorList>
            <person name="Jung M.-Y."/>
            <person name="Rhee S.-K."/>
        </authorList>
    </citation>
    <scope>NUCLEOTIDE SEQUENCE [LARGE SCALE GENOMIC DNA]</scope>
    <source>
        <strain evidence="2">MY3</strain>
    </source>
</reference>
<dbReference type="OrthoDB" id="11092at2157"/>
<accession>A0A654M299</accession>
<name>A0A654M299_9ARCH</name>
<dbReference type="InterPro" id="IPR011045">
    <property type="entry name" value="N2O_reductase_N"/>
</dbReference>
<sequence length="53" mass="5799">MGDFPSGFQYNPNNNYMYVRNFGSDDVSVLSSATITIGPAPNLPHGLKPIVFH</sequence>
<evidence type="ECO:0000313" key="2">
    <source>
        <dbReference type="Proteomes" id="UP000058925"/>
    </source>
</evidence>
<keyword evidence="2" id="KW-1185">Reference proteome</keyword>